<evidence type="ECO:0000256" key="1">
    <source>
        <dbReference type="SAM" id="Phobius"/>
    </source>
</evidence>
<sequence>MFPQNSRIYLTFISFYFLFAIFIVNSIGGDVNSEKFKKLEGHRIIDIIKTINCSTKLQCCSRCIEVVGCVSVNFRKNSPNLNCDLNWKTPLDANVSIEKFDSSFVFFIDNDPWKLVFRVTAGGTTDPYYAWLNGIGTDNSDDCMMLYPPSCTTYYRHNLLDDWQNWSIKQVKLALYEYHTLVAYIIFNGEGSDMQSWFSKGRLKQTSWTDLASSTLEFFSLKGDDYWGRHFFIHGSYTLCAKDYGWILVNSGIRPYCPFDQHGSYPSIIYARNGVKSIYGSQGYGEADVLAIYIKQT</sequence>
<keyword evidence="1" id="KW-0812">Transmembrane</keyword>
<reference evidence="2" key="1">
    <citation type="journal article" date="2021" name="Genome Biol. Evol.">
        <title>A High-Quality Reference Genome for a Parasitic Bivalve with Doubly Uniparental Inheritance (Bivalvia: Unionida).</title>
        <authorList>
            <person name="Smith C.H."/>
        </authorList>
    </citation>
    <scope>NUCLEOTIDE SEQUENCE</scope>
    <source>
        <strain evidence="2">CHS0354</strain>
    </source>
</reference>
<keyword evidence="1" id="KW-0472">Membrane</keyword>
<dbReference type="EMBL" id="JAEAOA010002357">
    <property type="protein sequence ID" value="KAK3587740.1"/>
    <property type="molecule type" value="Genomic_DNA"/>
</dbReference>
<organism evidence="2 3">
    <name type="scientific">Potamilus streckersoni</name>
    <dbReference type="NCBI Taxonomy" id="2493646"/>
    <lineage>
        <taxon>Eukaryota</taxon>
        <taxon>Metazoa</taxon>
        <taxon>Spiralia</taxon>
        <taxon>Lophotrochozoa</taxon>
        <taxon>Mollusca</taxon>
        <taxon>Bivalvia</taxon>
        <taxon>Autobranchia</taxon>
        <taxon>Heteroconchia</taxon>
        <taxon>Palaeoheterodonta</taxon>
        <taxon>Unionida</taxon>
        <taxon>Unionoidea</taxon>
        <taxon>Unionidae</taxon>
        <taxon>Ambleminae</taxon>
        <taxon>Lampsilini</taxon>
        <taxon>Potamilus</taxon>
    </lineage>
</organism>
<feature type="transmembrane region" description="Helical" evidence="1">
    <location>
        <begin position="6"/>
        <end position="28"/>
    </location>
</feature>
<keyword evidence="3" id="KW-1185">Reference proteome</keyword>
<dbReference type="AlphaFoldDB" id="A0AAE0SAD0"/>
<reference evidence="2" key="3">
    <citation type="submission" date="2023-05" db="EMBL/GenBank/DDBJ databases">
        <authorList>
            <person name="Smith C.H."/>
        </authorList>
    </citation>
    <scope>NUCLEOTIDE SEQUENCE</scope>
    <source>
        <strain evidence="2">CHS0354</strain>
        <tissue evidence="2">Mantle</tissue>
    </source>
</reference>
<keyword evidence="1" id="KW-1133">Transmembrane helix</keyword>
<proteinExistence type="predicted"/>
<evidence type="ECO:0000313" key="3">
    <source>
        <dbReference type="Proteomes" id="UP001195483"/>
    </source>
</evidence>
<comment type="caution">
    <text evidence="2">The sequence shown here is derived from an EMBL/GenBank/DDBJ whole genome shotgun (WGS) entry which is preliminary data.</text>
</comment>
<evidence type="ECO:0000313" key="2">
    <source>
        <dbReference type="EMBL" id="KAK3587740.1"/>
    </source>
</evidence>
<dbReference type="Proteomes" id="UP001195483">
    <property type="component" value="Unassembled WGS sequence"/>
</dbReference>
<name>A0AAE0SAD0_9BIVA</name>
<gene>
    <name evidence="2" type="ORF">CHS0354_042694</name>
</gene>
<accession>A0AAE0SAD0</accession>
<protein>
    <submittedName>
        <fullName evidence="2">Uncharacterized protein</fullName>
    </submittedName>
</protein>
<reference evidence="2" key="2">
    <citation type="journal article" date="2021" name="Genome Biol. Evol.">
        <title>Developing a high-quality reference genome for a parasitic bivalve with doubly uniparental inheritance (Bivalvia: Unionida).</title>
        <authorList>
            <person name="Smith C.H."/>
        </authorList>
    </citation>
    <scope>NUCLEOTIDE SEQUENCE</scope>
    <source>
        <strain evidence="2">CHS0354</strain>
        <tissue evidence="2">Mantle</tissue>
    </source>
</reference>